<protein>
    <submittedName>
        <fullName evidence="2">Uncharacterized protein</fullName>
    </submittedName>
</protein>
<name>A0A8S9UZI3_PHYIN</name>
<dbReference type="Gene3D" id="1.10.10.60">
    <property type="entry name" value="Homeodomain-like"/>
    <property type="match status" value="1"/>
</dbReference>
<comment type="caution">
    <text evidence="2">The sequence shown here is derived from an EMBL/GenBank/DDBJ whole genome shotgun (WGS) entry which is preliminary data.</text>
</comment>
<dbReference type="Proteomes" id="UP000704712">
    <property type="component" value="Unassembled WGS sequence"/>
</dbReference>
<dbReference type="AlphaFoldDB" id="A0A8S9UZI3"/>
<proteinExistence type="predicted"/>
<organism evidence="2 3">
    <name type="scientific">Phytophthora infestans</name>
    <name type="common">Potato late blight agent</name>
    <name type="synonym">Botrytis infestans</name>
    <dbReference type="NCBI Taxonomy" id="4787"/>
    <lineage>
        <taxon>Eukaryota</taxon>
        <taxon>Sar</taxon>
        <taxon>Stramenopiles</taxon>
        <taxon>Oomycota</taxon>
        <taxon>Peronosporomycetes</taxon>
        <taxon>Peronosporales</taxon>
        <taxon>Peronosporaceae</taxon>
        <taxon>Phytophthora</taxon>
    </lineage>
</organism>
<reference evidence="2" key="1">
    <citation type="submission" date="2020-03" db="EMBL/GenBank/DDBJ databases">
        <title>Hybrid Assembly of Korean Phytophthora infestans isolates.</title>
        <authorList>
            <person name="Prokchorchik M."/>
            <person name="Lee Y."/>
            <person name="Seo J."/>
            <person name="Cho J.-H."/>
            <person name="Park Y.-E."/>
            <person name="Jang D.-C."/>
            <person name="Im J.-S."/>
            <person name="Choi J.-G."/>
            <person name="Park H.-J."/>
            <person name="Lee G.-B."/>
            <person name="Lee Y.-G."/>
            <person name="Hong S.-Y."/>
            <person name="Cho K."/>
            <person name="Sohn K.H."/>
        </authorList>
    </citation>
    <scope>NUCLEOTIDE SEQUENCE</scope>
    <source>
        <strain evidence="2">KR_2_A2</strain>
    </source>
</reference>
<dbReference type="EMBL" id="JAACNO010000839">
    <property type="protein sequence ID" value="KAF4144602.1"/>
    <property type="molecule type" value="Genomic_DNA"/>
</dbReference>
<evidence type="ECO:0000256" key="1">
    <source>
        <dbReference type="SAM" id="MobiDB-lite"/>
    </source>
</evidence>
<feature type="region of interest" description="Disordered" evidence="1">
    <location>
        <begin position="1"/>
        <end position="22"/>
    </location>
</feature>
<gene>
    <name evidence="2" type="ORF">GN958_ATG06209</name>
</gene>
<evidence type="ECO:0000313" key="2">
    <source>
        <dbReference type="EMBL" id="KAF4144602.1"/>
    </source>
</evidence>
<sequence length="103" mass="11641">MPRGKKLSEEKKGQVKTHFKDEKSKRWIEREIGRSPNAVCNGGVRRSIRPRWGGAVSVGVRVRSGYGDNGPNVAMHVFDHHSLHHQLMQPPLMGILLCYQARS</sequence>
<evidence type="ECO:0000313" key="3">
    <source>
        <dbReference type="Proteomes" id="UP000704712"/>
    </source>
</evidence>
<accession>A0A8S9UZI3</accession>